<evidence type="ECO:0000256" key="2">
    <source>
        <dbReference type="SAM" id="Phobius"/>
    </source>
</evidence>
<proteinExistence type="predicted"/>
<keyword evidence="3" id="KW-0732">Signal</keyword>
<feature type="transmembrane region" description="Helical" evidence="2">
    <location>
        <begin position="55"/>
        <end position="75"/>
    </location>
</feature>
<dbReference type="EMBL" id="CADCUY010000568">
    <property type="protein sequence ID" value="CAA9435734.1"/>
    <property type="molecule type" value="Genomic_DNA"/>
</dbReference>
<feature type="region of interest" description="Disordered" evidence="1">
    <location>
        <begin position="25"/>
        <end position="47"/>
    </location>
</feature>
<feature type="chain" id="PRO_5026863984" evidence="3">
    <location>
        <begin position="24"/>
        <end position="82"/>
    </location>
</feature>
<protein>
    <submittedName>
        <fullName evidence="4">Uncharacterized protein</fullName>
    </submittedName>
</protein>
<organism evidence="4">
    <name type="scientific">uncultured Quadrisphaera sp</name>
    <dbReference type="NCBI Taxonomy" id="904978"/>
    <lineage>
        <taxon>Bacteria</taxon>
        <taxon>Bacillati</taxon>
        <taxon>Actinomycetota</taxon>
        <taxon>Actinomycetes</taxon>
        <taxon>Kineosporiales</taxon>
        <taxon>Kineosporiaceae</taxon>
        <taxon>Quadrisphaera</taxon>
        <taxon>environmental samples</taxon>
    </lineage>
</organism>
<gene>
    <name evidence="4" type="ORF">AVDCRST_MAG35-2911</name>
</gene>
<evidence type="ECO:0000256" key="3">
    <source>
        <dbReference type="SAM" id="SignalP"/>
    </source>
</evidence>
<accession>A0A6J4QB88</accession>
<evidence type="ECO:0000313" key="4">
    <source>
        <dbReference type="EMBL" id="CAA9435734.1"/>
    </source>
</evidence>
<name>A0A6J4QB88_9ACTN</name>
<reference evidence="4" key="1">
    <citation type="submission" date="2020-02" db="EMBL/GenBank/DDBJ databases">
        <authorList>
            <person name="Meier V. D."/>
        </authorList>
    </citation>
    <scope>NUCLEOTIDE SEQUENCE</scope>
    <source>
        <strain evidence="4">AVDCRST_MAG35</strain>
    </source>
</reference>
<feature type="signal peptide" evidence="3">
    <location>
        <begin position="1"/>
        <end position="23"/>
    </location>
</feature>
<keyword evidence="2" id="KW-1133">Transmembrane helix</keyword>
<keyword evidence="2" id="KW-0812">Transmembrane</keyword>
<sequence length="82" mass="8311">MHTLLTLSMVALTVVLAAAPVLASNAGTDAGSTTGQGGSPGTDEGFGQPIELPDLAYPVIAAAVFVALLLVTFAFRSQSKRH</sequence>
<evidence type="ECO:0000256" key="1">
    <source>
        <dbReference type="SAM" id="MobiDB-lite"/>
    </source>
</evidence>
<dbReference type="AlphaFoldDB" id="A0A6J4QB88"/>
<keyword evidence="2" id="KW-0472">Membrane</keyword>